<feature type="region of interest" description="Disordered" evidence="1">
    <location>
        <begin position="861"/>
        <end position="903"/>
    </location>
</feature>
<dbReference type="Proteomes" id="UP000290195">
    <property type="component" value="Segment"/>
</dbReference>
<sequence length="915" mass="104417">MATNINNTINSTANNTNMSIINKFATIATAAATTAEAATATPIPKIIANVKNANGNLLDVLNSSLFSTSISSSSSSSSLIESKKEVQKLSSEWQCEKYESLVKLNTNAICLQPIAARQGQRFYLGTNETYNVDHHQLEQQTYLVEKLNAGQRDIYDYIENNANDIIIIQAGPGCGKSFVLKTIAYNQKKYFDTIIYKNDLLASFRYNTRRNSVASFMMKCLNLQYYSYLALDKQLASSMDTYEFMLTIISMLRRASLSDVEGSVFFLDEYTVMTKPFLVIILILFEYYKIGAIICGDRNQLQNIHNSKHTILSSYWMAKSFTKREFILTTNERCGDATYNSVIQLFAEHSSSTILDEYAFAMVSAFFLRQLMEPVKYDYIHLAATHRELAQSIHMMVCQNGYPVSFYEIDVSRVRDKKKLKTMGPTLLPIPETTRYLSKIITGDTNNAPFDVVSMNVIDKFLPYLPLVIGATYFVERHSEHSLGTLIEYDEKKELVTMQLHSTKLKKTFGKSSMHKDVIFQPHHEFLMQNVTTGQLHNYPIYPSNFMSVHKCQGCTISGKLNLMLNKTTYQGLYVALSRVMDPKQIARVTIKNQLSHLVSTIINFPQYCENRIPTADEVRATMINYIFYDVSGIGPSNNSNATFKNLGNLGYDFLCATTIADKMRIRQMIYNLVISYPGCVRRFLQKAAVQKIVDPNLMTMGKVIKYRDIMLSLSCIDEYDRNVWLHEFLINNVDLAPLLPDKFKRNSSEMNNSLREATILTKFAGLHSAYDLNVSSFDYIKSIAKTNIRMTLDDQMANEKYRIEMPQPNIFIETTEFCARVYKKYENSEICTVDWLMNELNCLLERNQNVEKLQLSSDGLTTTTTTNQSDSNNDDGVIQKNDDNNTNEMIGSRRKLQNNNDMSNNFSLIKRKRL</sequence>
<organism evidence="2">
    <name type="scientific">Drosophila innubila nudivirus</name>
    <dbReference type="NCBI Taxonomy" id="2057187"/>
    <lineage>
        <taxon>Viruses</taxon>
        <taxon>Viruses incertae sedis</taxon>
        <taxon>Naldaviricetes</taxon>
        <taxon>Lefavirales</taxon>
        <taxon>Nudiviridae</taxon>
        <taxon>Alphanudivirus</taxon>
        <taxon>Alphanudivirus droinnubilae</taxon>
    </lineage>
</organism>
<reference evidence="2" key="1">
    <citation type="journal article" date="2018" name="Infect. Genet. Evol.">
        <title>The dynamic evolution of Drosophila innubila Nudivirus.</title>
        <authorList>
            <person name="Hill T."/>
            <person name="Unckless R.L."/>
        </authorList>
    </citation>
    <scope>NUCLEOTIDE SEQUENCE [LARGE SCALE GENOMIC DNA]</scope>
    <source>
        <strain evidence="2">DiNV_CH01M</strain>
    </source>
</reference>
<gene>
    <name evidence="2" type="ORF">DiNV_CH01M_ORF83</name>
</gene>
<dbReference type="InterPro" id="IPR027417">
    <property type="entry name" value="P-loop_NTPase"/>
</dbReference>
<keyword evidence="2" id="KW-0347">Helicase</keyword>
<keyword evidence="2" id="KW-0547">Nucleotide-binding</keyword>
<dbReference type="SUPFAM" id="SSF52540">
    <property type="entry name" value="P-loop containing nucleoside triphosphate hydrolases"/>
    <property type="match status" value="2"/>
</dbReference>
<accession>A0A2H4UXC6</accession>
<feature type="compositionally biased region" description="Low complexity" evidence="1">
    <location>
        <begin position="861"/>
        <end position="877"/>
    </location>
</feature>
<proteinExistence type="predicted"/>
<evidence type="ECO:0000313" key="3">
    <source>
        <dbReference type="Proteomes" id="UP000290195"/>
    </source>
</evidence>
<dbReference type="Gene3D" id="3.40.50.300">
    <property type="entry name" value="P-loop containing nucleotide triphosphate hydrolases"/>
    <property type="match status" value="1"/>
</dbReference>
<keyword evidence="2" id="KW-0378">Hydrolase</keyword>
<dbReference type="EMBL" id="MF966379">
    <property type="protein sequence ID" value="ATZ81571.1"/>
    <property type="molecule type" value="Genomic_DNA"/>
</dbReference>
<evidence type="ECO:0000313" key="2">
    <source>
        <dbReference type="EMBL" id="ATZ81571.1"/>
    </source>
</evidence>
<protein>
    <submittedName>
        <fullName evidence="2">DNA helicase 2</fullName>
    </submittedName>
</protein>
<keyword evidence="2" id="KW-0067">ATP-binding</keyword>
<keyword evidence="3" id="KW-1185">Reference proteome</keyword>
<dbReference type="OrthoDB" id="4001at10239"/>
<dbReference type="GO" id="GO:0004386">
    <property type="term" value="F:helicase activity"/>
    <property type="evidence" value="ECO:0007669"/>
    <property type="project" value="UniProtKB-KW"/>
</dbReference>
<evidence type="ECO:0000256" key="1">
    <source>
        <dbReference type="SAM" id="MobiDB-lite"/>
    </source>
</evidence>
<name>A0A2H4UXC6_9VIRU</name>